<proteinExistence type="predicted"/>
<evidence type="ECO:0000313" key="1">
    <source>
        <dbReference type="EMBL" id="SEP82843.1"/>
    </source>
</evidence>
<reference evidence="1 2" key="1">
    <citation type="submission" date="2016-10" db="EMBL/GenBank/DDBJ databases">
        <authorList>
            <person name="de Groot N.N."/>
        </authorList>
    </citation>
    <scope>NUCLEOTIDE SEQUENCE [LARGE SCALE GENOMIC DNA]</scope>
    <source>
        <strain evidence="1 2">B25</strain>
    </source>
</reference>
<accession>A0A1H9B2G0</accession>
<organism evidence="1 2">
    <name type="scientific">Treponema bryantii</name>
    <dbReference type="NCBI Taxonomy" id="163"/>
    <lineage>
        <taxon>Bacteria</taxon>
        <taxon>Pseudomonadati</taxon>
        <taxon>Spirochaetota</taxon>
        <taxon>Spirochaetia</taxon>
        <taxon>Spirochaetales</taxon>
        <taxon>Treponemataceae</taxon>
        <taxon>Treponema</taxon>
    </lineage>
</organism>
<gene>
    <name evidence="1" type="ORF">SAMN04487977_101545</name>
</gene>
<evidence type="ECO:0000313" key="2">
    <source>
        <dbReference type="Proteomes" id="UP000182360"/>
    </source>
</evidence>
<dbReference type="EMBL" id="FOFU01000001">
    <property type="protein sequence ID" value="SEP82843.1"/>
    <property type="molecule type" value="Genomic_DNA"/>
</dbReference>
<sequence>MEQSRKEELRKIITNSVREQIKEIESYGSEGDMKFGDYNANEAKGWLMDGVIDVVETECKLSESDGDFYPACDLYEEVVTEIVKEYYPEADFE</sequence>
<name>A0A1H9B2G0_9SPIR</name>
<dbReference type="Proteomes" id="UP000182360">
    <property type="component" value="Unassembled WGS sequence"/>
</dbReference>
<dbReference type="AlphaFoldDB" id="A0A1H9B2G0"/>
<keyword evidence="2" id="KW-1185">Reference proteome</keyword>
<dbReference type="RefSeq" id="WP_074640651.1">
    <property type="nucleotide sequence ID" value="NZ_FOFU01000001.1"/>
</dbReference>
<protein>
    <submittedName>
        <fullName evidence="1">Uncharacterized protein</fullName>
    </submittedName>
</protein>